<dbReference type="GO" id="GO:0005829">
    <property type="term" value="C:cytosol"/>
    <property type="evidence" value="ECO:0007669"/>
    <property type="project" value="TreeGrafter"/>
</dbReference>
<dbReference type="KEGG" id="mpi:Mpet_1936"/>
<dbReference type="HOGENOM" id="CLU_056931_3_0_2"/>
<dbReference type="AlphaFoldDB" id="E1RJ17"/>
<dbReference type="GO" id="GO:0008173">
    <property type="term" value="F:RNA methyltransferase activity"/>
    <property type="evidence" value="ECO:0007669"/>
    <property type="project" value="InterPro"/>
</dbReference>
<proteinExistence type="inferred from homology"/>
<dbReference type="GO" id="GO:0002128">
    <property type="term" value="P:tRNA nucleoside ribose methylation"/>
    <property type="evidence" value="ECO:0007669"/>
    <property type="project" value="TreeGrafter"/>
</dbReference>
<evidence type="ECO:0000256" key="2">
    <source>
        <dbReference type="ARBA" id="ARBA00022603"/>
    </source>
</evidence>
<feature type="domain" description="tRNA/rRNA methyltransferase SpoU type" evidence="5">
    <location>
        <begin position="4"/>
        <end position="155"/>
    </location>
</feature>
<dbReference type="NCBIfam" id="TIGR00050">
    <property type="entry name" value="rRNA_methyl_1"/>
    <property type="match status" value="1"/>
</dbReference>
<name>E1RJ17_METP4</name>
<dbReference type="eggNOG" id="arCOG01018">
    <property type="taxonomic scope" value="Archaea"/>
</dbReference>
<dbReference type="GO" id="GO:0003723">
    <property type="term" value="F:RNA binding"/>
    <property type="evidence" value="ECO:0007669"/>
    <property type="project" value="InterPro"/>
</dbReference>
<dbReference type="PANTHER" id="PTHR42786:SF2">
    <property type="entry name" value="TRNA (CYTIDINE_URIDINE-2'-O-)-METHYLTRANSFERASE TRMJ"/>
    <property type="match status" value="1"/>
</dbReference>
<dbReference type="Gene3D" id="3.40.1280.10">
    <property type="match status" value="1"/>
</dbReference>
<dbReference type="InterPro" id="IPR029028">
    <property type="entry name" value="Alpha/beta_knot_MTases"/>
</dbReference>
<dbReference type="SUPFAM" id="SSF75217">
    <property type="entry name" value="alpha/beta knot"/>
    <property type="match status" value="1"/>
</dbReference>
<reference evidence="6 7" key="1">
    <citation type="journal article" date="2010" name="Stand. Genomic Sci.">
        <title>Complete genome sequence of Methanoplanus petrolearius type strain (SEBR 4847).</title>
        <authorList>
            <person name="Brambilla E."/>
            <person name="Djao O.D."/>
            <person name="Daligault H."/>
            <person name="Lapidus A."/>
            <person name="Lucas S."/>
            <person name="Hammon N."/>
            <person name="Nolan M."/>
            <person name="Tice H."/>
            <person name="Cheng J.F."/>
            <person name="Han C."/>
            <person name="Tapia R."/>
            <person name="Goodwin L."/>
            <person name="Pitluck S."/>
            <person name="Liolios K."/>
            <person name="Ivanova N."/>
            <person name="Mavromatis K."/>
            <person name="Mikhailova N."/>
            <person name="Pati A."/>
            <person name="Chen A."/>
            <person name="Palaniappan K."/>
            <person name="Land M."/>
            <person name="Hauser L."/>
            <person name="Chang Y.J."/>
            <person name="Jeffries C.D."/>
            <person name="Rohde M."/>
            <person name="Spring S."/>
            <person name="Sikorski J."/>
            <person name="Goker M."/>
            <person name="Woyke T."/>
            <person name="Bristow J."/>
            <person name="Eisen J.A."/>
            <person name="Markowitz V."/>
            <person name="Hugenholtz P."/>
            <person name="Kyrpides N.C."/>
            <person name="Klenk H.P."/>
        </authorList>
    </citation>
    <scope>NUCLEOTIDE SEQUENCE [LARGE SCALE GENOMIC DNA]</scope>
    <source>
        <strain evidence="7">DSM 11571 / OCM 486 / SEBR 4847</strain>
    </source>
</reference>
<keyword evidence="4" id="KW-0949">S-adenosyl-L-methionine</keyword>
<dbReference type="Pfam" id="PF00588">
    <property type="entry name" value="SpoU_methylase"/>
    <property type="match status" value="1"/>
</dbReference>
<dbReference type="Gene3D" id="1.10.8.590">
    <property type="match status" value="1"/>
</dbReference>
<dbReference type="Proteomes" id="UP000006565">
    <property type="component" value="Chromosome"/>
</dbReference>
<evidence type="ECO:0000313" key="6">
    <source>
        <dbReference type="EMBL" id="ADN36687.1"/>
    </source>
</evidence>
<dbReference type="InterPro" id="IPR001537">
    <property type="entry name" value="SpoU_MeTrfase"/>
</dbReference>
<dbReference type="RefSeq" id="WP_013329864.1">
    <property type="nucleotide sequence ID" value="NC_014507.1"/>
</dbReference>
<dbReference type="InterPro" id="IPR029026">
    <property type="entry name" value="tRNA_m1G_MTases_N"/>
</dbReference>
<evidence type="ECO:0000256" key="1">
    <source>
        <dbReference type="ARBA" id="ARBA00007228"/>
    </source>
</evidence>
<keyword evidence="2 6" id="KW-0489">Methyltransferase</keyword>
<dbReference type="CDD" id="cd18093">
    <property type="entry name" value="SpoU-like_TrmJ"/>
    <property type="match status" value="1"/>
</dbReference>
<evidence type="ECO:0000256" key="4">
    <source>
        <dbReference type="ARBA" id="ARBA00022691"/>
    </source>
</evidence>
<gene>
    <name evidence="6" type="ordered locus">Mpet_1936</name>
</gene>
<dbReference type="STRING" id="679926.Mpet_1936"/>
<dbReference type="OrthoDB" id="372184at2157"/>
<dbReference type="EMBL" id="CP002117">
    <property type="protein sequence ID" value="ADN36687.1"/>
    <property type="molecule type" value="Genomic_DNA"/>
</dbReference>
<keyword evidence="3 6" id="KW-0808">Transferase</keyword>
<protein>
    <submittedName>
        <fullName evidence="6">RNA methyltransferase, TrmH family, group 1</fullName>
    </submittedName>
</protein>
<comment type="similarity">
    <text evidence="1">Belongs to the class IV-like SAM-binding methyltransferase superfamily. RNA methyltransferase TrmH family.</text>
</comment>
<dbReference type="PANTHER" id="PTHR42786">
    <property type="entry name" value="TRNA/RRNA METHYLTRANSFERASE"/>
    <property type="match status" value="1"/>
</dbReference>
<dbReference type="InterPro" id="IPR004384">
    <property type="entry name" value="RNA_MeTrfase_TrmJ/LasT"/>
</dbReference>
<dbReference type="GeneID" id="9744413"/>
<organism evidence="6 7">
    <name type="scientific">Methanolacinia petrolearia (strain DSM 11571 / OCM 486 / SEBR 4847)</name>
    <name type="common">Methanoplanus petrolearius</name>
    <dbReference type="NCBI Taxonomy" id="679926"/>
    <lineage>
        <taxon>Archaea</taxon>
        <taxon>Methanobacteriati</taxon>
        <taxon>Methanobacteriota</taxon>
        <taxon>Stenosarchaea group</taxon>
        <taxon>Methanomicrobia</taxon>
        <taxon>Methanomicrobiales</taxon>
        <taxon>Methanomicrobiaceae</taxon>
        <taxon>Methanolacinia</taxon>
    </lineage>
</organism>
<evidence type="ECO:0000259" key="5">
    <source>
        <dbReference type="Pfam" id="PF00588"/>
    </source>
</evidence>
<evidence type="ECO:0000256" key="3">
    <source>
        <dbReference type="ARBA" id="ARBA00022679"/>
    </source>
</evidence>
<sequence>MPEIEIVLCEPLYEGNIGFAARVMKNFGFYNLTLINPPDIGDEARARSSHARDVLENARHVTSLDEVIEESNILVATTGGLSKTVTHAMRMPYYEPSELRDMIKDIEGRVSIIFGRENWGLSNEEIMKCDIICTIPTSPEYPIVNISHAVGVIVYELANIPRGTYPMASRIEVDAFYDHLDRFLDTINHPDYKRENTLTMMRRIFGRTNLTIREVSTMHGILRRTEQLILGDEFEKTENDKKTSGGD</sequence>
<evidence type="ECO:0000313" key="7">
    <source>
        <dbReference type="Proteomes" id="UP000006565"/>
    </source>
</evidence>
<dbReference type="PIRSF" id="PIRSF004808">
    <property type="entry name" value="LasT"/>
    <property type="match status" value="1"/>
</dbReference>
<accession>E1RJ17</accession>
<keyword evidence="7" id="KW-1185">Reference proteome</keyword>